<dbReference type="Proteomes" id="UP000215367">
    <property type="component" value="Unassembled WGS sequence"/>
</dbReference>
<dbReference type="GO" id="GO:0000156">
    <property type="term" value="F:phosphorelay response regulator activity"/>
    <property type="evidence" value="ECO:0007669"/>
    <property type="project" value="TreeGrafter"/>
</dbReference>
<accession>A0A235H9Y4</accession>
<dbReference type="RefSeq" id="WP_094305164.1">
    <property type="nucleotide sequence ID" value="NZ_NOWT01000020.1"/>
</dbReference>
<dbReference type="Gene3D" id="3.40.50.2300">
    <property type="match status" value="1"/>
</dbReference>
<keyword evidence="1 6" id="KW-0597">Phosphoprotein</keyword>
<evidence type="ECO:0000313" key="9">
    <source>
        <dbReference type="Proteomes" id="UP000215367"/>
    </source>
</evidence>
<dbReference type="GO" id="GO:0000976">
    <property type="term" value="F:transcription cis-regulatory region binding"/>
    <property type="evidence" value="ECO:0007669"/>
    <property type="project" value="TreeGrafter"/>
</dbReference>
<feature type="modified residue" description="4-aspartylphosphate" evidence="6">
    <location>
        <position position="59"/>
    </location>
</feature>
<dbReference type="GO" id="GO:0032993">
    <property type="term" value="C:protein-DNA complex"/>
    <property type="evidence" value="ECO:0007669"/>
    <property type="project" value="TreeGrafter"/>
</dbReference>
<dbReference type="EMBL" id="NOWT01000020">
    <property type="protein sequence ID" value="OYD82641.1"/>
    <property type="molecule type" value="Genomic_DNA"/>
</dbReference>
<dbReference type="Pfam" id="PF07228">
    <property type="entry name" value="SpoIIE"/>
    <property type="match status" value="1"/>
</dbReference>
<evidence type="ECO:0000313" key="8">
    <source>
        <dbReference type="EMBL" id="OYD82641.1"/>
    </source>
</evidence>
<dbReference type="InterPro" id="IPR039420">
    <property type="entry name" value="WalR-like"/>
</dbReference>
<protein>
    <submittedName>
        <fullName evidence="8">Regulator</fullName>
    </submittedName>
</protein>
<dbReference type="GO" id="GO:0005829">
    <property type="term" value="C:cytosol"/>
    <property type="evidence" value="ECO:0007669"/>
    <property type="project" value="TreeGrafter"/>
</dbReference>
<reference evidence="8 9" key="1">
    <citation type="submission" date="2017-07" db="EMBL/GenBank/DDBJ databases">
        <title>Whole genome sequence of Azospirillum brasilense 2A1, a potential biofertilizer strain.</title>
        <authorList>
            <person name="Fontana C.A."/>
            <person name="Toffoli L.M."/>
            <person name="Salazar S.M."/>
            <person name="Puglisi E."/>
            <person name="Pedraza R."/>
            <person name="Bassi D."/>
            <person name="Cocconcelli P.S."/>
        </authorList>
    </citation>
    <scope>NUCLEOTIDE SEQUENCE [LARGE SCALE GENOMIC DNA]</scope>
    <source>
        <strain evidence="8 9">2A1</strain>
    </source>
</reference>
<feature type="domain" description="Response regulatory" evidence="7">
    <location>
        <begin position="9"/>
        <end position="126"/>
    </location>
</feature>
<comment type="caution">
    <text evidence="8">The sequence shown here is derived from an EMBL/GenBank/DDBJ whole genome shotgun (WGS) entry which is preliminary data.</text>
</comment>
<dbReference type="PROSITE" id="PS50110">
    <property type="entry name" value="RESPONSE_REGULATORY"/>
    <property type="match status" value="1"/>
</dbReference>
<name>A0A235H9Y4_AZOBR</name>
<keyword evidence="2" id="KW-0902">Two-component regulatory system</keyword>
<evidence type="ECO:0000256" key="5">
    <source>
        <dbReference type="ARBA" id="ARBA00023163"/>
    </source>
</evidence>
<dbReference type="InterPro" id="IPR001932">
    <property type="entry name" value="PPM-type_phosphatase-like_dom"/>
</dbReference>
<dbReference type="InterPro" id="IPR011006">
    <property type="entry name" value="CheY-like_superfamily"/>
</dbReference>
<dbReference type="SMART" id="SM00448">
    <property type="entry name" value="REC"/>
    <property type="match status" value="1"/>
</dbReference>
<keyword evidence="5" id="KW-0804">Transcription</keyword>
<dbReference type="GO" id="GO:0006355">
    <property type="term" value="P:regulation of DNA-templated transcription"/>
    <property type="evidence" value="ECO:0007669"/>
    <property type="project" value="TreeGrafter"/>
</dbReference>
<proteinExistence type="predicted"/>
<dbReference type="Gene3D" id="3.60.40.10">
    <property type="entry name" value="PPM-type phosphatase domain"/>
    <property type="match status" value="1"/>
</dbReference>
<dbReference type="SMART" id="SM00331">
    <property type="entry name" value="PP2C_SIG"/>
    <property type="match status" value="1"/>
</dbReference>
<sequence length="398" mass="41673">MDDAIAACRILVVDDTDFNRTLIGALLGEAGFQNVAYAKDGFDALAQIAADAPDLLILDIMMPGMDGFEVCRRLRADHAYADLPVLVQTALSSSDDRNRAFAAGTTDLISKPLDRTELVARVRIHLQNRVLIRDLQTYRARVEGELAMARSMYDHLLPSPALCAALTDSAGVTLRSHTALSFDLGGDLWGVLPLAGGRFGLFLLDMAGRGVSAALNAFRMHTLIHELAPHLGERPGAFLTELNERAVCLLELGQHATVIYGVVDGAAERFTYAAAAAAPPILIRPAPIAPGNAALVFGEGAGQPVGVAAGTRYEERSLPFPPDSALVLHSTAVLETLGGRRGGFAALLQSAAVQNALADGDDGGGGAFAAVTAALAAAQGDVPLDDHTLVWIGRGGAR</sequence>
<dbReference type="InterPro" id="IPR036457">
    <property type="entry name" value="PPM-type-like_dom_sf"/>
</dbReference>
<dbReference type="InterPro" id="IPR001789">
    <property type="entry name" value="Sig_transdc_resp-reg_receiver"/>
</dbReference>
<evidence type="ECO:0000256" key="6">
    <source>
        <dbReference type="PROSITE-ProRule" id="PRU00169"/>
    </source>
</evidence>
<keyword evidence="3" id="KW-0805">Transcription regulation</keyword>
<gene>
    <name evidence="8" type="ORF">CHT98_19570</name>
</gene>
<evidence type="ECO:0000256" key="3">
    <source>
        <dbReference type="ARBA" id="ARBA00023015"/>
    </source>
</evidence>
<dbReference type="PANTHER" id="PTHR48111">
    <property type="entry name" value="REGULATOR OF RPOS"/>
    <property type="match status" value="1"/>
</dbReference>
<evidence type="ECO:0000256" key="2">
    <source>
        <dbReference type="ARBA" id="ARBA00023012"/>
    </source>
</evidence>
<evidence type="ECO:0000259" key="7">
    <source>
        <dbReference type="PROSITE" id="PS50110"/>
    </source>
</evidence>
<dbReference type="SUPFAM" id="SSF52172">
    <property type="entry name" value="CheY-like"/>
    <property type="match status" value="1"/>
</dbReference>
<keyword evidence="4" id="KW-0238">DNA-binding</keyword>
<dbReference type="Pfam" id="PF00072">
    <property type="entry name" value="Response_reg"/>
    <property type="match status" value="1"/>
</dbReference>
<evidence type="ECO:0000256" key="1">
    <source>
        <dbReference type="ARBA" id="ARBA00022553"/>
    </source>
</evidence>
<dbReference type="PANTHER" id="PTHR48111:SF1">
    <property type="entry name" value="TWO-COMPONENT RESPONSE REGULATOR ORR33"/>
    <property type="match status" value="1"/>
</dbReference>
<organism evidence="8 9">
    <name type="scientific">Azospirillum brasilense</name>
    <dbReference type="NCBI Taxonomy" id="192"/>
    <lineage>
        <taxon>Bacteria</taxon>
        <taxon>Pseudomonadati</taxon>
        <taxon>Pseudomonadota</taxon>
        <taxon>Alphaproteobacteria</taxon>
        <taxon>Rhodospirillales</taxon>
        <taxon>Azospirillaceae</taxon>
        <taxon>Azospirillum</taxon>
    </lineage>
</organism>
<evidence type="ECO:0000256" key="4">
    <source>
        <dbReference type="ARBA" id="ARBA00023125"/>
    </source>
</evidence>
<dbReference type="AlphaFoldDB" id="A0A235H9Y4"/>